<dbReference type="Gene3D" id="2.30.42.10">
    <property type="match status" value="1"/>
</dbReference>
<keyword evidence="5" id="KW-1185">Reference proteome</keyword>
<comment type="caution">
    <text evidence="4">The sequence shown here is derived from an EMBL/GenBank/DDBJ whole genome shotgun (WGS) entry which is preliminary data.</text>
</comment>
<feature type="domain" description="Peptidase M61 catalytic" evidence="2">
    <location>
        <begin position="301"/>
        <end position="416"/>
    </location>
</feature>
<keyword evidence="4" id="KW-0378">Hydrolase</keyword>
<dbReference type="Pfam" id="PF17899">
    <property type="entry name" value="Peptidase_M61_N"/>
    <property type="match status" value="1"/>
</dbReference>
<accession>A0A4R1LB59</accession>
<evidence type="ECO:0000313" key="5">
    <source>
        <dbReference type="Proteomes" id="UP000295210"/>
    </source>
</evidence>
<feature type="chain" id="PRO_5020188430" evidence="1">
    <location>
        <begin position="24"/>
        <end position="631"/>
    </location>
</feature>
<feature type="signal peptide" evidence="1">
    <location>
        <begin position="1"/>
        <end position="23"/>
    </location>
</feature>
<dbReference type="Pfam" id="PF05299">
    <property type="entry name" value="Peptidase_M61"/>
    <property type="match status" value="1"/>
</dbReference>
<proteinExistence type="predicted"/>
<dbReference type="Gene3D" id="1.10.390.10">
    <property type="entry name" value="Neutral Protease Domain 2"/>
    <property type="match status" value="1"/>
</dbReference>
<reference evidence="4 5" key="1">
    <citation type="submission" date="2019-03" db="EMBL/GenBank/DDBJ databases">
        <title>Genomic Encyclopedia of Type Strains, Phase IV (KMG-IV): sequencing the most valuable type-strain genomes for metagenomic binning, comparative biology and taxonomic classification.</title>
        <authorList>
            <person name="Goeker M."/>
        </authorList>
    </citation>
    <scope>NUCLEOTIDE SEQUENCE [LARGE SCALE GENOMIC DNA]</scope>
    <source>
        <strain evidence="4 5">DSM 103428</strain>
    </source>
</reference>
<dbReference type="InterPro" id="IPR027268">
    <property type="entry name" value="Peptidase_M4/M1_CTD_sf"/>
</dbReference>
<dbReference type="GO" id="GO:0004177">
    <property type="term" value="F:aminopeptidase activity"/>
    <property type="evidence" value="ECO:0007669"/>
    <property type="project" value="UniProtKB-KW"/>
</dbReference>
<dbReference type="Proteomes" id="UP000295210">
    <property type="component" value="Unassembled WGS sequence"/>
</dbReference>
<dbReference type="InterPro" id="IPR040756">
    <property type="entry name" value="Peptidase_M61_N"/>
</dbReference>
<organism evidence="4 5">
    <name type="scientific">Acidipila rosea</name>
    <dbReference type="NCBI Taxonomy" id="768535"/>
    <lineage>
        <taxon>Bacteria</taxon>
        <taxon>Pseudomonadati</taxon>
        <taxon>Acidobacteriota</taxon>
        <taxon>Terriglobia</taxon>
        <taxon>Terriglobales</taxon>
        <taxon>Acidobacteriaceae</taxon>
        <taxon>Acidipila</taxon>
    </lineage>
</organism>
<sequence length="631" mass="68688">MLSKSLHLLLLGATLAAAAPLIAQTSAPIHVTVDVTDAPRKMLHAQLDIPVKPGPLTLVYPKWIPGEHGPTGPIDNLAGLVIEAKGQQLAWQRDDVNMFAFHVIVPPGVTTLHAKLDFLATAAASGFSAGASTSANLAMVSWNEVLLYPAGHQADTIMVDASAKLPEGWQYGTALTKTGSDGATTHFAEVSLEQLIDSPLLTGRYFKEFPLAPEITPRHYLDLAADGPEDLAIKPQALAAFSNLIRETGALYRSRHYESYHFLVTLSDQVAHFGLEHHQSSDDRVPEKTFLDDNLSLLAADLLPHEFTHSWNGKYRRPAGLATGNYEQPMIGNLLWVYEGLTQYLGDVLSARSGIETPAQYRDALASTAAAMDYRPGRTWRDLQDTATSAQILYGTSQQWDNWRRSVDYYPEGELVWLDVDTTIRQLTNGKKSINDFCARFHGLGGNTPPKVIPYTFDDIVANLNAVVPNDWAAFLTERLTSKAPHAPLGGITRGGYQLVYTDKPSDYTQAGIAVVGDAVEWWSIGLNVGSDGKVEDVLVGSPADKAGFGPGMQIVAVNGRQYTNSLLNDSISGAKGNSAPIDFIVANTGYYKILHIDYHDGLKYPHLEREKGTPDLLDDILKPLTTEPKG</sequence>
<gene>
    <name evidence="4" type="ORF">C7378_0571</name>
</gene>
<dbReference type="EMBL" id="SMGK01000001">
    <property type="protein sequence ID" value="TCK75585.1"/>
    <property type="molecule type" value="Genomic_DNA"/>
</dbReference>
<dbReference type="RefSeq" id="WP_165876619.1">
    <property type="nucleotide sequence ID" value="NZ_SMGK01000001.1"/>
</dbReference>
<evidence type="ECO:0000259" key="2">
    <source>
        <dbReference type="Pfam" id="PF05299"/>
    </source>
</evidence>
<evidence type="ECO:0000256" key="1">
    <source>
        <dbReference type="SAM" id="SignalP"/>
    </source>
</evidence>
<dbReference type="InterPro" id="IPR007963">
    <property type="entry name" value="Peptidase_M61_catalytic"/>
</dbReference>
<feature type="domain" description="Peptidase M61 N-terminal" evidence="3">
    <location>
        <begin position="30"/>
        <end position="204"/>
    </location>
</feature>
<dbReference type="PIRSF" id="PIRSF016493">
    <property type="entry name" value="Glycyl_aminpptds"/>
    <property type="match status" value="1"/>
</dbReference>
<dbReference type="Gene3D" id="2.60.40.3650">
    <property type="match status" value="1"/>
</dbReference>
<name>A0A4R1LB59_9BACT</name>
<keyword evidence="1" id="KW-0732">Signal</keyword>
<protein>
    <submittedName>
        <fullName evidence="4">Glycyl aminopeptidase</fullName>
    </submittedName>
</protein>
<dbReference type="InterPro" id="IPR024191">
    <property type="entry name" value="Peptidase_M61"/>
</dbReference>
<dbReference type="SUPFAM" id="SSF50156">
    <property type="entry name" value="PDZ domain-like"/>
    <property type="match status" value="1"/>
</dbReference>
<dbReference type="InterPro" id="IPR036034">
    <property type="entry name" value="PDZ_sf"/>
</dbReference>
<dbReference type="AlphaFoldDB" id="A0A4R1LB59"/>
<evidence type="ECO:0000313" key="4">
    <source>
        <dbReference type="EMBL" id="TCK75585.1"/>
    </source>
</evidence>
<keyword evidence="4" id="KW-0031">Aminopeptidase</keyword>
<keyword evidence="4" id="KW-0645">Protease</keyword>
<evidence type="ECO:0000259" key="3">
    <source>
        <dbReference type="Pfam" id="PF17899"/>
    </source>
</evidence>